<evidence type="ECO:0000313" key="1">
    <source>
        <dbReference type="EMBL" id="MBB6071496.1"/>
    </source>
</evidence>
<name>A0A841H0L3_9BACT</name>
<dbReference type="Proteomes" id="UP000582837">
    <property type="component" value="Unassembled WGS sequence"/>
</dbReference>
<sequence length="87" mass="9125">MAIGNSIRRIRDEDLFVNGEARPGWIPATERMPAVGETVFCTAGVGVVTALLGKTGDGSRLLQIQLDDPTTKPFFAAASNILVAPAA</sequence>
<gene>
    <name evidence="1" type="ORF">HNQ61_003124</name>
</gene>
<keyword evidence="2" id="KW-1185">Reference proteome</keyword>
<accession>A0A841H0L3</accession>
<dbReference type="RefSeq" id="WP_170035003.1">
    <property type="nucleotide sequence ID" value="NZ_JABDTL010000001.1"/>
</dbReference>
<organism evidence="1 2">
    <name type="scientific">Longimicrobium terrae</name>
    <dbReference type="NCBI Taxonomy" id="1639882"/>
    <lineage>
        <taxon>Bacteria</taxon>
        <taxon>Pseudomonadati</taxon>
        <taxon>Gemmatimonadota</taxon>
        <taxon>Longimicrobiia</taxon>
        <taxon>Longimicrobiales</taxon>
        <taxon>Longimicrobiaceae</taxon>
        <taxon>Longimicrobium</taxon>
    </lineage>
</organism>
<protein>
    <submittedName>
        <fullName evidence="1">Uncharacterized protein</fullName>
    </submittedName>
</protein>
<dbReference type="AlphaFoldDB" id="A0A841H0L3"/>
<reference evidence="1 2" key="1">
    <citation type="submission" date="2020-08" db="EMBL/GenBank/DDBJ databases">
        <title>Genomic Encyclopedia of Type Strains, Phase IV (KMG-IV): sequencing the most valuable type-strain genomes for metagenomic binning, comparative biology and taxonomic classification.</title>
        <authorList>
            <person name="Goeker M."/>
        </authorList>
    </citation>
    <scope>NUCLEOTIDE SEQUENCE [LARGE SCALE GENOMIC DNA]</scope>
    <source>
        <strain evidence="1 2">DSM 29007</strain>
    </source>
</reference>
<proteinExistence type="predicted"/>
<comment type="caution">
    <text evidence="1">The sequence shown here is derived from an EMBL/GenBank/DDBJ whole genome shotgun (WGS) entry which is preliminary data.</text>
</comment>
<dbReference type="EMBL" id="JACHIA010000009">
    <property type="protein sequence ID" value="MBB6071496.1"/>
    <property type="molecule type" value="Genomic_DNA"/>
</dbReference>
<evidence type="ECO:0000313" key="2">
    <source>
        <dbReference type="Proteomes" id="UP000582837"/>
    </source>
</evidence>